<gene>
    <name evidence="6" type="ORF">O3G_MSEX009381</name>
</gene>
<accession>A0A921ZEV1</accession>
<evidence type="ECO:0000256" key="5">
    <source>
        <dbReference type="SAM" id="Phobius"/>
    </source>
</evidence>
<dbReference type="GO" id="GO:0005975">
    <property type="term" value="P:carbohydrate metabolic process"/>
    <property type="evidence" value="ECO:0007669"/>
    <property type="project" value="InterPro"/>
</dbReference>
<keyword evidence="5" id="KW-1133">Transmembrane helix</keyword>
<proteinExistence type="inferred from homology"/>
<comment type="similarity">
    <text evidence="1 4">Belongs to the glycosyl hydrolase 1 family.</text>
</comment>
<protein>
    <recommendedName>
        <fullName evidence="8">Myrosinase 1</fullName>
    </recommendedName>
</protein>
<dbReference type="Proteomes" id="UP000791440">
    <property type="component" value="Unassembled WGS sequence"/>
</dbReference>
<reference evidence="6" key="2">
    <citation type="submission" date="2020-12" db="EMBL/GenBank/DDBJ databases">
        <authorList>
            <person name="Kanost M."/>
        </authorList>
    </citation>
    <scope>NUCLEOTIDE SEQUENCE</scope>
</reference>
<organism evidence="6 7">
    <name type="scientific">Manduca sexta</name>
    <name type="common">Tobacco hawkmoth</name>
    <name type="synonym">Tobacco hornworm</name>
    <dbReference type="NCBI Taxonomy" id="7130"/>
    <lineage>
        <taxon>Eukaryota</taxon>
        <taxon>Metazoa</taxon>
        <taxon>Ecdysozoa</taxon>
        <taxon>Arthropoda</taxon>
        <taxon>Hexapoda</taxon>
        <taxon>Insecta</taxon>
        <taxon>Pterygota</taxon>
        <taxon>Neoptera</taxon>
        <taxon>Endopterygota</taxon>
        <taxon>Lepidoptera</taxon>
        <taxon>Glossata</taxon>
        <taxon>Ditrysia</taxon>
        <taxon>Bombycoidea</taxon>
        <taxon>Sphingidae</taxon>
        <taxon>Sphinginae</taxon>
        <taxon>Sphingini</taxon>
        <taxon>Manduca</taxon>
    </lineage>
</organism>
<keyword evidence="5" id="KW-0472">Membrane</keyword>
<reference evidence="6" key="1">
    <citation type="journal article" date="2016" name="Insect Biochem. Mol. Biol.">
        <title>Multifaceted biological insights from a draft genome sequence of the tobacco hornworm moth, Manduca sexta.</title>
        <authorList>
            <person name="Kanost M.R."/>
            <person name="Arrese E.L."/>
            <person name="Cao X."/>
            <person name="Chen Y.R."/>
            <person name="Chellapilla S."/>
            <person name="Goldsmith M.R."/>
            <person name="Grosse-Wilde E."/>
            <person name="Heckel D.G."/>
            <person name="Herndon N."/>
            <person name="Jiang H."/>
            <person name="Papanicolaou A."/>
            <person name="Qu J."/>
            <person name="Soulages J.L."/>
            <person name="Vogel H."/>
            <person name="Walters J."/>
            <person name="Waterhouse R.M."/>
            <person name="Ahn S.J."/>
            <person name="Almeida F.C."/>
            <person name="An C."/>
            <person name="Aqrawi P."/>
            <person name="Bretschneider A."/>
            <person name="Bryant W.B."/>
            <person name="Bucks S."/>
            <person name="Chao H."/>
            <person name="Chevignon G."/>
            <person name="Christen J.M."/>
            <person name="Clarke D.F."/>
            <person name="Dittmer N.T."/>
            <person name="Ferguson L.C.F."/>
            <person name="Garavelou S."/>
            <person name="Gordon K.H.J."/>
            <person name="Gunaratna R.T."/>
            <person name="Han Y."/>
            <person name="Hauser F."/>
            <person name="He Y."/>
            <person name="Heidel-Fischer H."/>
            <person name="Hirsh A."/>
            <person name="Hu Y."/>
            <person name="Jiang H."/>
            <person name="Kalra D."/>
            <person name="Klinner C."/>
            <person name="Konig C."/>
            <person name="Kovar C."/>
            <person name="Kroll A.R."/>
            <person name="Kuwar S.S."/>
            <person name="Lee S.L."/>
            <person name="Lehman R."/>
            <person name="Li K."/>
            <person name="Li Z."/>
            <person name="Liang H."/>
            <person name="Lovelace S."/>
            <person name="Lu Z."/>
            <person name="Mansfield J.H."/>
            <person name="McCulloch K.J."/>
            <person name="Mathew T."/>
            <person name="Morton B."/>
            <person name="Muzny D.M."/>
            <person name="Neunemann D."/>
            <person name="Ongeri F."/>
            <person name="Pauchet Y."/>
            <person name="Pu L.L."/>
            <person name="Pyrousis I."/>
            <person name="Rao X.J."/>
            <person name="Redding A."/>
            <person name="Roesel C."/>
            <person name="Sanchez-Gracia A."/>
            <person name="Schaack S."/>
            <person name="Shukla A."/>
            <person name="Tetreau G."/>
            <person name="Wang Y."/>
            <person name="Xiong G.H."/>
            <person name="Traut W."/>
            <person name="Walsh T.K."/>
            <person name="Worley K.C."/>
            <person name="Wu D."/>
            <person name="Wu W."/>
            <person name="Wu Y.Q."/>
            <person name="Zhang X."/>
            <person name="Zou Z."/>
            <person name="Zucker H."/>
            <person name="Briscoe A.D."/>
            <person name="Burmester T."/>
            <person name="Clem R.J."/>
            <person name="Feyereisen R."/>
            <person name="Grimmelikhuijzen C.J.P."/>
            <person name="Hamodrakas S.J."/>
            <person name="Hansson B.S."/>
            <person name="Huguet E."/>
            <person name="Jermiin L.S."/>
            <person name="Lan Q."/>
            <person name="Lehman H.K."/>
            <person name="Lorenzen M."/>
            <person name="Merzendorfer H."/>
            <person name="Michalopoulos I."/>
            <person name="Morton D.B."/>
            <person name="Muthukrishnan S."/>
            <person name="Oakeshott J.G."/>
            <person name="Palmer W."/>
            <person name="Park Y."/>
            <person name="Passarelli A.L."/>
            <person name="Rozas J."/>
            <person name="Schwartz L.M."/>
            <person name="Smith W."/>
            <person name="Southgate A."/>
            <person name="Vilcinskas A."/>
            <person name="Vogt R."/>
            <person name="Wang P."/>
            <person name="Werren J."/>
            <person name="Yu X.Q."/>
            <person name="Zhou J.J."/>
            <person name="Brown S.J."/>
            <person name="Scherer S.E."/>
            <person name="Richards S."/>
            <person name="Blissard G.W."/>
        </authorList>
    </citation>
    <scope>NUCLEOTIDE SEQUENCE</scope>
</reference>
<dbReference type="PANTHER" id="PTHR10353:SF36">
    <property type="entry name" value="LP05116P"/>
    <property type="match status" value="1"/>
</dbReference>
<dbReference type="AlphaFoldDB" id="A0A921ZEV1"/>
<sequence>NVSFFLLTNIINVICEDPMDLSRTAGTFKKNVQYMTVILAILYLVVILSTMSFVMNHVAGKSESIWDRYLHNHPEVVADGTNGDVASDSYHLYKRDVEMLRELGVDFYRFSISWPRVLPTGFDNEINIKGLKYYENLIDELLKYDIQPMVTLYHFDLPQRLQELGGWANPEIINWFVDYAKVVFDKLGPKVKYWITINQPNSICIDGYGESMMAPAVDSKGVGEYLCIKNVLLAHAKVYRLYESQYKTKHKGSVGISLAVNWIDPLNNSTENSEAAKKAREFTVSI</sequence>
<evidence type="ECO:0000256" key="3">
    <source>
        <dbReference type="ARBA" id="ARBA00023295"/>
    </source>
</evidence>
<feature type="non-terminal residue" evidence="6">
    <location>
        <position position="1"/>
    </location>
</feature>
<evidence type="ECO:0000313" key="6">
    <source>
        <dbReference type="EMBL" id="KAG6455709.1"/>
    </source>
</evidence>
<keyword evidence="2" id="KW-0378">Hydrolase</keyword>
<dbReference type="PANTHER" id="PTHR10353">
    <property type="entry name" value="GLYCOSYL HYDROLASE"/>
    <property type="match status" value="1"/>
</dbReference>
<dbReference type="Pfam" id="PF00232">
    <property type="entry name" value="Glyco_hydro_1"/>
    <property type="match status" value="1"/>
</dbReference>
<evidence type="ECO:0000256" key="2">
    <source>
        <dbReference type="ARBA" id="ARBA00022801"/>
    </source>
</evidence>
<name>A0A921ZEV1_MANSE</name>
<evidence type="ECO:0000313" key="7">
    <source>
        <dbReference type="Proteomes" id="UP000791440"/>
    </source>
</evidence>
<comment type="caution">
    <text evidence="6">The sequence shown here is derived from an EMBL/GenBank/DDBJ whole genome shotgun (WGS) entry which is preliminary data.</text>
</comment>
<evidence type="ECO:0008006" key="8">
    <source>
        <dbReference type="Google" id="ProtNLM"/>
    </source>
</evidence>
<evidence type="ECO:0000256" key="4">
    <source>
        <dbReference type="RuleBase" id="RU003690"/>
    </source>
</evidence>
<dbReference type="GO" id="GO:0008422">
    <property type="term" value="F:beta-glucosidase activity"/>
    <property type="evidence" value="ECO:0007669"/>
    <property type="project" value="TreeGrafter"/>
</dbReference>
<keyword evidence="5" id="KW-0812">Transmembrane</keyword>
<evidence type="ECO:0000256" key="1">
    <source>
        <dbReference type="ARBA" id="ARBA00010838"/>
    </source>
</evidence>
<keyword evidence="3" id="KW-0326">Glycosidase</keyword>
<dbReference type="InterPro" id="IPR001360">
    <property type="entry name" value="Glyco_hydro_1"/>
</dbReference>
<feature type="transmembrane region" description="Helical" evidence="5">
    <location>
        <begin position="32"/>
        <end position="54"/>
    </location>
</feature>
<dbReference type="EMBL" id="JH668497">
    <property type="protein sequence ID" value="KAG6455709.1"/>
    <property type="molecule type" value="Genomic_DNA"/>
</dbReference>
<keyword evidence="7" id="KW-1185">Reference proteome</keyword>